<reference evidence="14" key="1">
    <citation type="submission" date="2016-06" db="UniProtKB">
        <authorList>
            <consortium name="WormBaseParasite"/>
        </authorList>
    </citation>
    <scope>IDENTIFICATION</scope>
</reference>
<keyword evidence="7" id="KW-0804">Transcription</keyword>
<dbReference type="Gene3D" id="3.40.50.300">
    <property type="entry name" value="P-loop containing nucleotide triphosphate hydrolases"/>
    <property type="match status" value="1"/>
</dbReference>
<dbReference type="PROSITE" id="PS50013">
    <property type="entry name" value="CHROMO_2"/>
    <property type="match status" value="1"/>
</dbReference>
<dbReference type="GO" id="GO:0005524">
    <property type="term" value="F:ATP binding"/>
    <property type="evidence" value="ECO:0007669"/>
    <property type="project" value="UniProtKB-KW"/>
</dbReference>
<feature type="domain" description="Chromo" evidence="9">
    <location>
        <begin position="1"/>
        <end position="46"/>
    </location>
</feature>
<name>A0A183DW89_9BILA</name>
<accession>A0A183DW89</accession>
<dbReference type="InterPro" id="IPR016197">
    <property type="entry name" value="Chromo-like_dom_sf"/>
</dbReference>
<evidence type="ECO:0000313" key="13">
    <source>
        <dbReference type="Proteomes" id="UP000271098"/>
    </source>
</evidence>
<dbReference type="SMART" id="SM00490">
    <property type="entry name" value="HELICc"/>
    <property type="match status" value="1"/>
</dbReference>
<dbReference type="GO" id="GO:0005634">
    <property type="term" value="C:nucleus"/>
    <property type="evidence" value="ECO:0007669"/>
    <property type="project" value="UniProtKB-SubCell"/>
</dbReference>
<evidence type="ECO:0000259" key="11">
    <source>
        <dbReference type="PROSITE" id="PS51194"/>
    </source>
</evidence>
<feature type="domain" description="Helicase ATP-binding" evidence="10">
    <location>
        <begin position="89"/>
        <end position="229"/>
    </location>
</feature>
<dbReference type="InterPro" id="IPR000330">
    <property type="entry name" value="SNF2_N"/>
</dbReference>
<dbReference type="GO" id="GO:0016887">
    <property type="term" value="F:ATP hydrolysis activity"/>
    <property type="evidence" value="ECO:0007669"/>
    <property type="project" value="TreeGrafter"/>
</dbReference>
<dbReference type="SMART" id="SM00487">
    <property type="entry name" value="DEXDc"/>
    <property type="match status" value="1"/>
</dbReference>
<dbReference type="SUPFAM" id="SSF54160">
    <property type="entry name" value="Chromo domain-like"/>
    <property type="match status" value="1"/>
</dbReference>
<evidence type="ECO:0000313" key="14">
    <source>
        <dbReference type="WBParaSite" id="GPUH_0001299401-mRNA-1"/>
    </source>
</evidence>
<dbReference type="GO" id="GO:0034728">
    <property type="term" value="P:nucleosome organization"/>
    <property type="evidence" value="ECO:0007669"/>
    <property type="project" value="TreeGrafter"/>
</dbReference>
<dbReference type="OrthoDB" id="5857104at2759"/>
<keyword evidence="4" id="KW-0378">Hydrolase</keyword>
<evidence type="ECO:0000256" key="7">
    <source>
        <dbReference type="ARBA" id="ARBA00023163"/>
    </source>
</evidence>
<keyword evidence="5" id="KW-0067">ATP-binding</keyword>
<dbReference type="InterPro" id="IPR038718">
    <property type="entry name" value="SNF2-like_sf"/>
</dbReference>
<evidence type="ECO:0000259" key="10">
    <source>
        <dbReference type="PROSITE" id="PS51192"/>
    </source>
</evidence>
<dbReference type="Proteomes" id="UP000271098">
    <property type="component" value="Unassembled WGS sequence"/>
</dbReference>
<dbReference type="InterPro" id="IPR049730">
    <property type="entry name" value="SNF2/RAD54-like_C"/>
</dbReference>
<keyword evidence="2" id="KW-0677">Repeat</keyword>
<evidence type="ECO:0000259" key="9">
    <source>
        <dbReference type="PROSITE" id="PS50013"/>
    </source>
</evidence>
<reference evidence="12 13" key="2">
    <citation type="submission" date="2018-11" db="EMBL/GenBank/DDBJ databases">
        <authorList>
            <consortium name="Pathogen Informatics"/>
        </authorList>
    </citation>
    <scope>NUCLEOTIDE SEQUENCE [LARGE SCALE GENOMIC DNA]</scope>
</reference>
<evidence type="ECO:0000256" key="6">
    <source>
        <dbReference type="ARBA" id="ARBA00023015"/>
    </source>
</evidence>
<sequence>MEYYVKWCGLPYSECTWEEEQLIMRRFQNKIDAYHERRKNGKIPNKHGLVPRKRPKFEKLTSIPSFLQRKDDCEQMLRDYQLEGVNWLLHTWTKGNSCILADEMGLGKTIQCIGFLSVLYHKYELYGPFLVVVPLSTVASWQHEFELWAPDLNVVIYIGDVTSRDLSFLGSFEWVALAVDEAHRLKNHESLLYRSLFEFTTSHRLLITGTPLQNSLKELWALLSFIMPEKFDSWLEFEAEHRDSDHKAIASLHRKLQPFLLRRVKKDVEKSLPAKVEQILRVDMTAQQKQFYKWILTKNYKELSKGVKGSINGFVNLVMELKKCCNHASLQLLKSSGKLILLDKLLCRLQETGHRVLIFSQMVMMLDIIQEYLQLRRFACQRLDGSMRSDLRKAALDHFNAPNSSDFCFLLSTRAGGLGINLATADTVIIFDSDWNPQNDLQAMSRAHRIGQKKQVNIYRFVTKASVEEEIVERAKRKLVLDHLVIQRMDTTGRTVLSKSTVTNGSMPFDKHELAMILKFGAEELFKEKEGEEQELEVDIDNILQGAETRECDQQDSGSELLNAFRYADFAFDENKDVPTLNNPTEVAHNELAAKSWDDIIPEADRKKFAEEERERVEKELFLGPRQRTKITEAIQQKAAKSMLYVLIRSDN</sequence>
<dbReference type="PROSITE" id="PS00598">
    <property type="entry name" value="CHROMO_1"/>
    <property type="match status" value="1"/>
</dbReference>
<dbReference type="EMBL" id="UYRT01079805">
    <property type="protein sequence ID" value="VDN21427.1"/>
    <property type="molecule type" value="Genomic_DNA"/>
</dbReference>
<dbReference type="InterPro" id="IPR023780">
    <property type="entry name" value="Chromo_domain"/>
</dbReference>
<organism evidence="14">
    <name type="scientific">Gongylonema pulchrum</name>
    <dbReference type="NCBI Taxonomy" id="637853"/>
    <lineage>
        <taxon>Eukaryota</taxon>
        <taxon>Metazoa</taxon>
        <taxon>Ecdysozoa</taxon>
        <taxon>Nematoda</taxon>
        <taxon>Chromadorea</taxon>
        <taxon>Rhabditida</taxon>
        <taxon>Spirurina</taxon>
        <taxon>Spiruromorpha</taxon>
        <taxon>Spiruroidea</taxon>
        <taxon>Gongylonematidae</taxon>
        <taxon>Gongylonema</taxon>
    </lineage>
</organism>
<dbReference type="GO" id="GO:0000785">
    <property type="term" value="C:chromatin"/>
    <property type="evidence" value="ECO:0007669"/>
    <property type="project" value="TreeGrafter"/>
</dbReference>
<dbReference type="GO" id="GO:0140658">
    <property type="term" value="F:ATP-dependent chromatin remodeler activity"/>
    <property type="evidence" value="ECO:0007669"/>
    <property type="project" value="TreeGrafter"/>
</dbReference>
<dbReference type="Gene3D" id="2.40.50.40">
    <property type="match status" value="1"/>
</dbReference>
<proteinExistence type="predicted"/>
<dbReference type="InterPro" id="IPR023779">
    <property type="entry name" value="Chromodomain_CS"/>
</dbReference>
<dbReference type="InterPro" id="IPR027417">
    <property type="entry name" value="P-loop_NTPase"/>
</dbReference>
<dbReference type="InterPro" id="IPR000953">
    <property type="entry name" value="Chromo/chromo_shadow_dom"/>
</dbReference>
<dbReference type="GO" id="GO:0003682">
    <property type="term" value="F:chromatin binding"/>
    <property type="evidence" value="ECO:0007669"/>
    <property type="project" value="TreeGrafter"/>
</dbReference>
<protein>
    <submittedName>
        <fullName evidence="14">DNA helicase</fullName>
    </submittedName>
</protein>
<evidence type="ECO:0000313" key="12">
    <source>
        <dbReference type="EMBL" id="VDN21427.1"/>
    </source>
</evidence>
<evidence type="ECO:0000256" key="8">
    <source>
        <dbReference type="ARBA" id="ARBA00023242"/>
    </source>
</evidence>
<evidence type="ECO:0000256" key="2">
    <source>
        <dbReference type="ARBA" id="ARBA00022737"/>
    </source>
</evidence>
<dbReference type="Gene3D" id="3.40.50.10810">
    <property type="entry name" value="Tandem AAA-ATPase domain"/>
    <property type="match status" value="1"/>
</dbReference>
<keyword evidence="6" id="KW-0805">Transcription regulation</keyword>
<dbReference type="CDD" id="cd18793">
    <property type="entry name" value="SF2_C_SNF"/>
    <property type="match status" value="1"/>
</dbReference>
<dbReference type="Pfam" id="PF00385">
    <property type="entry name" value="Chromo"/>
    <property type="match status" value="1"/>
</dbReference>
<feature type="domain" description="Helicase C-terminal" evidence="11">
    <location>
        <begin position="341"/>
        <end position="492"/>
    </location>
</feature>
<evidence type="ECO:0000256" key="3">
    <source>
        <dbReference type="ARBA" id="ARBA00022741"/>
    </source>
</evidence>
<dbReference type="PANTHER" id="PTHR45623">
    <property type="entry name" value="CHROMODOMAIN-HELICASE-DNA-BINDING PROTEIN 3-RELATED-RELATED"/>
    <property type="match status" value="1"/>
</dbReference>
<dbReference type="SUPFAM" id="SSF52540">
    <property type="entry name" value="P-loop containing nucleoside triphosphate hydrolases"/>
    <property type="match status" value="2"/>
</dbReference>
<evidence type="ECO:0000256" key="1">
    <source>
        <dbReference type="ARBA" id="ARBA00004123"/>
    </source>
</evidence>
<dbReference type="PROSITE" id="PS51192">
    <property type="entry name" value="HELICASE_ATP_BIND_1"/>
    <property type="match status" value="1"/>
</dbReference>
<dbReference type="PANTHER" id="PTHR45623:SF14">
    <property type="entry name" value="CHROMODOMAIN-HELICASE-DNA-BINDING PROTEIN 1"/>
    <property type="match status" value="1"/>
</dbReference>
<gene>
    <name evidence="12" type="ORF">GPUH_LOCUS12980</name>
</gene>
<dbReference type="InterPro" id="IPR014001">
    <property type="entry name" value="Helicase_ATP-bd"/>
</dbReference>
<keyword evidence="13" id="KW-1185">Reference proteome</keyword>
<comment type="subcellular location">
    <subcellularLocation>
        <location evidence="1">Nucleus</location>
    </subcellularLocation>
</comment>
<dbReference type="GO" id="GO:0042393">
    <property type="term" value="F:histone binding"/>
    <property type="evidence" value="ECO:0007669"/>
    <property type="project" value="TreeGrafter"/>
</dbReference>
<dbReference type="Pfam" id="PF00271">
    <property type="entry name" value="Helicase_C"/>
    <property type="match status" value="1"/>
</dbReference>
<dbReference type="GO" id="GO:0003677">
    <property type="term" value="F:DNA binding"/>
    <property type="evidence" value="ECO:0007669"/>
    <property type="project" value="TreeGrafter"/>
</dbReference>
<dbReference type="WBParaSite" id="GPUH_0001299401-mRNA-1">
    <property type="protein sequence ID" value="GPUH_0001299401-mRNA-1"/>
    <property type="gene ID" value="GPUH_0001299401"/>
</dbReference>
<dbReference type="InterPro" id="IPR001650">
    <property type="entry name" value="Helicase_C-like"/>
</dbReference>
<dbReference type="PROSITE" id="PS51194">
    <property type="entry name" value="HELICASE_CTER"/>
    <property type="match status" value="1"/>
</dbReference>
<dbReference type="AlphaFoldDB" id="A0A183DW89"/>
<keyword evidence="3" id="KW-0547">Nucleotide-binding</keyword>
<dbReference type="Pfam" id="PF00176">
    <property type="entry name" value="SNF2-rel_dom"/>
    <property type="match status" value="1"/>
</dbReference>
<evidence type="ECO:0000256" key="4">
    <source>
        <dbReference type="ARBA" id="ARBA00022801"/>
    </source>
</evidence>
<keyword evidence="8" id="KW-0539">Nucleus</keyword>
<evidence type="ECO:0000256" key="5">
    <source>
        <dbReference type="ARBA" id="ARBA00022840"/>
    </source>
</evidence>